<evidence type="ECO:0000256" key="1">
    <source>
        <dbReference type="ARBA" id="ARBA00010541"/>
    </source>
</evidence>
<comment type="caution">
    <text evidence="2">The sequence shown here is derived from an EMBL/GenBank/DDBJ whole genome shotgun (WGS) entry which is preliminary data.</text>
</comment>
<keyword evidence="3" id="KW-1185">Reference proteome</keyword>
<reference evidence="2 3" key="1">
    <citation type="journal article" date="2014" name="Nat. Genet.">
        <title>Genome sequence of the hot pepper provides insights into the evolution of pungency in Capsicum species.</title>
        <authorList>
            <person name="Kim S."/>
            <person name="Park M."/>
            <person name="Yeom S.I."/>
            <person name="Kim Y.M."/>
            <person name="Lee J.M."/>
            <person name="Lee H.A."/>
            <person name="Seo E."/>
            <person name="Choi J."/>
            <person name="Cheong K."/>
            <person name="Kim K.T."/>
            <person name="Jung K."/>
            <person name="Lee G.W."/>
            <person name="Oh S.K."/>
            <person name="Bae C."/>
            <person name="Kim S.B."/>
            <person name="Lee H.Y."/>
            <person name="Kim S.Y."/>
            <person name="Kim M.S."/>
            <person name="Kang B.C."/>
            <person name="Jo Y.D."/>
            <person name="Yang H.B."/>
            <person name="Jeong H.J."/>
            <person name="Kang W.H."/>
            <person name="Kwon J.K."/>
            <person name="Shin C."/>
            <person name="Lim J.Y."/>
            <person name="Park J.H."/>
            <person name="Huh J.H."/>
            <person name="Kim J.S."/>
            <person name="Kim B.D."/>
            <person name="Cohen O."/>
            <person name="Paran I."/>
            <person name="Suh M.C."/>
            <person name="Lee S.B."/>
            <person name="Kim Y.K."/>
            <person name="Shin Y."/>
            <person name="Noh S.J."/>
            <person name="Park J."/>
            <person name="Seo Y.S."/>
            <person name="Kwon S.Y."/>
            <person name="Kim H.A."/>
            <person name="Park J.M."/>
            <person name="Kim H.J."/>
            <person name="Choi S.B."/>
            <person name="Bosland P.W."/>
            <person name="Reeves G."/>
            <person name="Jo S.H."/>
            <person name="Lee B.W."/>
            <person name="Cho H.T."/>
            <person name="Choi H.S."/>
            <person name="Lee M.S."/>
            <person name="Yu Y."/>
            <person name="Do Choi Y."/>
            <person name="Park B.S."/>
            <person name="van Deynze A."/>
            <person name="Ashrafi H."/>
            <person name="Hill T."/>
            <person name="Kim W.T."/>
            <person name="Pai H.S."/>
            <person name="Ahn H.K."/>
            <person name="Yeam I."/>
            <person name="Giovannoni J.J."/>
            <person name="Rose J.K."/>
            <person name="Sorensen I."/>
            <person name="Lee S.J."/>
            <person name="Kim R.W."/>
            <person name="Choi I.Y."/>
            <person name="Choi B.S."/>
            <person name="Lim J.S."/>
            <person name="Lee Y.H."/>
            <person name="Choi D."/>
        </authorList>
    </citation>
    <scope>NUCLEOTIDE SEQUENCE [LARGE SCALE GENOMIC DNA]</scope>
    <source>
        <strain evidence="3">cv. CM334</strain>
    </source>
</reference>
<proteinExistence type="inferred from homology"/>
<dbReference type="PANTHER" id="PTHR22939:SF125">
    <property type="entry name" value="PROTEASE DO-LIKE 14-RELATED"/>
    <property type="match status" value="1"/>
</dbReference>
<organism evidence="2 3">
    <name type="scientific">Capsicum annuum</name>
    <name type="common">Capsicum pepper</name>
    <dbReference type="NCBI Taxonomy" id="4072"/>
    <lineage>
        <taxon>Eukaryota</taxon>
        <taxon>Viridiplantae</taxon>
        <taxon>Streptophyta</taxon>
        <taxon>Embryophyta</taxon>
        <taxon>Tracheophyta</taxon>
        <taxon>Spermatophyta</taxon>
        <taxon>Magnoliopsida</taxon>
        <taxon>eudicotyledons</taxon>
        <taxon>Gunneridae</taxon>
        <taxon>Pentapetalae</taxon>
        <taxon>asterids</taxon>
        <taxon>lamiids</taxon>
        <taxon>Solanales</taxon>
        <taxon>Solanaceae</taxon>
        <taxon>Solanoideae</taxon>
        <taxon>Capsiceae</taxon>
        <taxon>Capsicum</taxon>
    </lineage>
</organism>
<dbReference type="Proteomes" id="UP000222542">
    <property type="component" value="Unassembled WGS sequence"/>
</dbReference>
<dbReference type="GO" id="GO:0006508">
    <property type="term" value="P:proteolysis"/>
    <property type="evidence" value="ECO:0000318"/>
    <property type="project" value="GO_Central"/>
</dbReference>
<sequence>MKRFRFLRKLSNSNEKPFIAVLALAAAGFFSSNETTSSRTSILVSLPDPDPLKDRLVRSAADQSQVYIFPSCFARRIGLDSPGNVKKEGSGEDDDDGEKKHKCCNCFGRDTIANAAATVGPAVVNISVSRSFHGLSAGRSIGSGTIKDADGTILTCAHVVDFQGLRISSKGKGTVVNADLHSDIAIVKIKSTTPLPTAKLGTSNKRLRPGDWVVAMGCPLSLQNTITAGIVSCVDRKSSDLGLGGMRREYLQTDCAINA</sequence>
<dbReference type="Pfam" id="PF13365">
    <property type="entry name" value="Trypsin_2"/>
    <property type="match status" value="1"/>
</dbReference>
<dbReference type="Gene3D" id="2.40.10.120">
    <property type="match status" value="1"/>
</dbReference>
<dbReference type="STRING" id="4072.A0A2G2ZDW6"/>
<dbReference type="InterPro" id="IPR009003">
    <property type="entry name" value="Peptidase_S1_PA"/>
</dbReference>
<accession>A0A2G2ZDW6</accession>
<evidence type="ECO:0000313" key="2">
    <source>
        <dbReference type="EMBL" id="PHT80189.1"/>
    </source>
</evidence>
<reference evidence="2 3" key="2">
    <citation type="journal article" date="2017" name="Genome Biol.">
        <title>New reference genome sequences of hot pepper reveal the massive evolution of plant disease-resistance genes by retroduplication.</title>
        <authorList>
            <person name="Kim S."/>
            <person name="Park J."/>
            <person name="Yeom S.I."/>
            <person name="Kim Y.M."/>
            <person name="Seo E."/>
            <person name="Kim K.T."/>
            <person name="Kim M.S."/>
            <person name="Lee J.M."/>
            <person name="Cheong K."/>
            <person name="Shin H.S."/>
            <person name="Kim S.B."/>
            <person name="Han K."/>
            <person name="Lee J."/>
            <person name="Park M."/>
            <person name="Lee H.A."/>
            <person name="Lee H.Y."/>
            <person name="Lee Y."/>
            <person name="Oh S."/>
            <person name="Lee J.H."/>
            <person name="Choi E."/>
            <person name="Choi E."/>
            <person name="Lee S.E."/>
            <person name="Jeon J."/>
            <person name="Kim H."/>
            <person name="Choi G."/>
            <person name="Song H."/>
            <person name="Lee J."/>
            <person name="Lee S.C."/>
            <person name="Kwon J.K."/>
            <person name="Lee H.Y."/>
            <person name="Koo N."/>
            <person name="Hong Y."/>
            <person name="Kim R.W."/>
            <person name="Kang W.H."/>
            <person name="Huh J.H."/>
            <person name="Kang B.C."/>
            <person name="Yang T.J."/>
            <person name="Lee Y.H."/>
            <person name="Bennetzen J.L."/>
            <person name="Choi D."/>
        </authorList>
    </citation>
    <scope>NUCLEOTIDE SEQUENCE [LARGE SCALE GENOMIC DNA]</scope>
    <source>
        <strain evidence="3">cv. CM334</strain>
    </source>
</reference>
<evidence type="ECO:0000313" key="3">
    <source>
        <dbReference type="Proteomes" id="UP000222542"/>
    </source>
</evidence>
<dbReference type="EMBL" id="AYRZ02000006">
    <property type="protein sequence ID" value="PHT80189.1"/>
    <property type="molecule type" value="Genomic_DNA"/>
</dbReference>
<dbReference type="SUPFAM" id="SSF50494">
    <property type="entry name" value="Trypsin-like serine proteases"/>
    <property type="match status" value="1"/>
</dbReference>
<dbReference type="InterPro" id="IPR001940">
    <property type="entry name" value="Peptidase_S1C"/>
</dbReference>
<dbReference type="AlphaFoldDB" id="A0A2G2ZDW6"/>
<comment type="similarity">
    <text evidence="1">Belongs to the peptidase S1C family.</text>
</comment>
<gene>
    <name evidence="2" type="ORF">T459_18241</name>
</gene>
<dbReference type="PANTHER" id="PTHR22939">
    <property type="entry name" value="SERINE PROTEASE FAMILY S1C HTRA-RELATED"/>
    <property type="match status" value="1"/>
</dbReference>
<protein>
    <submittedName>
        <fullName evidence="2">Protease Do-like 14</fullName>
    </submittedName>
</protein>
<name>A0A2G2ZDW6_CAPAN</name>
<dbReference type="Gramene" id="PHT80189">
    <property type="protein sequence ID" value="PHT80189"/>
    <property type="gene ID" value="T459_18241"/>
</dbReference>
<dbReference type="GO" id="GO:0004252">
    <property type="term" value="F:serine-type endopeptidase activity"/>
    <property type="evidence" value="ECO:0000318"/>
    <property type="project" value="GO_Central"/>
</dbReference>
<dbReference type="PRINTS" id="PR00834">
    <property type="entry name" value="PROTEASES2C"/>
</dbReference>